<evidence type="ECO:0000313" key="3">
    <source>
        <dbReference type="Proteomes" id="UP001189429"/>
    </source>
</evidence>
<comment type="caution">
    <text evidence="2">The sequence shown here is derived from an EMBL/GenBank/DDBJ whole genome shotgun (WGS) entry which is preliminary data.</text>
</comment>
<sequence length="154" mass="16846">MTTTTTTPPRRRRAAASRYPSRRWPAMPAQKQAPLRRLPSEAYWEQQTTFGQRTRCTPWETGVRQRSASFEEDLPGTAAAATPAPEDAEGGCEGAAETATCWAGAISRVLRRAVRGRAPRPRAPAVAPPVAWPLVQLRLKPPRRGPPGEMIAVP</sequence>
<name>A0ABN9U226_9DINO</name>
<protein>
    <submittedName>
        <fullName evidence="2">Uncharacterized protein</fullName>
    </submittedName>
</protein>
<evidence type="ECO:0000256" key="1">
    <source>
        <dbReference type="SAM" id="MobiDB-lite"/>
    </source>
</evidence>
<accession>A0ABN9U226</accession>
<dbReference type="Proteomes" id="UP001189429">
    <property type="component" value="Unassembled WGS sequence"/>
</dbReference>
<feature type="compositionally biased region" description="Low complexity" evidence="1">
    <location>
        <begin position="75"/>
        <end position="85"/>
    </location>
</feature>
<evidence type="ECO:0000313" key="2">
    <source>
        <dbReference type="EMBL" id="CAK0852849.1"/>
    </source>
</evidence>
<organism evidence="2 3">
    <name type="scientific">Prorocentrum cordatum</name>
    <dbReference type="NCBI Taxonomy" id="2364126"/>
    <lineage>
        <taxon>Eukaryota</taxon>
        <taxon>Sar</taxon>
        <taxon>Alveolata</taxon>
        <taxon>Dinophyceae</taxon>
        <taxon>Prorocentrales</taxon>
        <taxon>Prorocentraceae</taxon>
        <taxon>Prorocentrum</taxon>
    </lineage>
</organism>
<dbReference type="EMBL" id="CAUYUJ010015349">
    <property type="protein sequence ID" value="CAK0852849.1"/>
    <property type="molecule type" value="Genomic_DNA"/>
</dbReference>
<reference evidence="2" key="1">
    <citation type="submission" date="2023-10" db="EMBL/GenBank/DDBJ databases">
        <authorList>
            <person name="Chen Y."/>
            <person name="Shah S."/>
            <person name="Dougan E. K."/>
            <person name="Thang M."/>
            <person name="Chan C."/>
        </authorList>
    </citation>
    <scope>NUCLEOTIDE SEQUENCE [LARGE SCALE GENOMIC DNA]</scope>
</reference>
<feature type="region of interest" description="Disordered" evidence="1">
    <location>
        <begin position="1"/>
        <end position="92"/>
    </location>
</feature>
<feature type="compositionally biased region" description="Low complexity" evidence="1">
    <location>
        <begin position="16"/>
        <end position="26"/>
    </location>
</feature>
<gene>
    <name evidence="2" type="ORF">PCOR1329_LOCUS44501</name>
</gene>
<keyword evidence="3" id="KW-1185">Reference proteome</keyword>
<feature type="compositionally biased region" description="Polar residues" evidence="1">
    <location>
        <begin position="45"/>
        <end position="55"/>
    </location>
</feature>
<proteinExistence type="predicted"/>